<gene>
    <name evidence="7" type="ORF">BHU61_07835</name>
</gene>
<keyword evidence="4 6" id="KW-1133">Transmembrane helix</keyword>
<evidence type="ECO:0000256" key="2">
    <source>
        <dbReference type="ARBA" id="ARBA00007524"/>
    </source>
</evidence>
<evidence type="ECO:0000313" key="7">
    <source>
        <dbReference type="EMBL" id="RAK44787.1"/>
    </source>
</evidence>
<dbReference type="GO" id="GO:0033013">
    <property type="term" value="P:tetrapyrrole metabolic process"/>
    <property type="evidence" value="ECO:0007669"/>
    <property type="project" value="UniProtKB-ARBA"/>
</dbReference>
<dbReference type="RefSeq" id="WP_111716234.1">
    <property type="nucleotide sequence ID" value="NZ_JBHSSR010000013.1"/>
</dbReference>
<dbReference type="FunFam" id="1.20.1260.100:FF:000001">
    <property type="entry name" value="translocator protein 2"/>
    <property type="match status" value="1"/>
</dbReference>
<name>A0A327ZRK8_9STAP</name>
<dbReference type="EMBL" id="PZJH01000003">
    <property type="protein sequence ID" value="RAK44787.1"/>
    <property type="molecule type" value="Genomic_DNA"/>
</dbReference>
<sequence length="163" mass="18703">MTDLKKITRRVLPLAGGLIIGRLTAKAQDDYKQYKKPPYSPPAIAFPIVWPILYTSMGIAYDKAYEKAEDKAERKELKSVHYTQLGLNYAWSLLYFNLKLRKISLLESYVLLAASNIAANKFYKFEKTAGLLMIPYVSWLSYASYLNGGNWILNKDKEGYTRD</sequence>
<reference evidence="7 8" key="1">
    <citation type="journal article" date="2018" name="Front. Microbiol.">
        <title>Description and Comparative Genomics of Macrococcus caseolyticus subsp. hominis subsp. nov., Macrococcus goetzii sp. nov., Macrococcus epidermidis sp. nov., and Macrococcus bohemicus sp. nov., Novel Macrococci From Human Clinical Material With Virulence Potential and Suspected Uptake of Foreign DNA by Natural Transformation.</title>
        <authorList>
            <person name="Maslanova I."/>
            <person name="Wertheimer Z."/>
            <person name="Sedlacek I."/>
            <person name="Svec P."/>
            <person name="Indrakova A."/>
            <person name="Kovarovic V."/>
            <person name="Schumann P."/>
            <person name="Sproer C."/>
            <person name="Kralova S."/>
            <person name="Sedo O."/>
            <person name="Kristofova L."/>
            <person name="Vrbovska V."/>
            <person name="Fuzik T."/>
            <person name="Petras P."/>
            <person name="Zdrahal Z."/>
            <person name="Ruzickova V."/>
            <person name="Doskar J."/>
            <person name="Pantucek R."/>
        </authorList>
    </citation>
    <scope>NUCLEOTIDE SEQUENCE [LARGE SCALE GENOMIC DNA]</scope>
    <source>
        <strain evidence="7 8">01/688</strain>
    </source>
</reference>
<dbReference type="Proteomes" id="UP000249808">
    <property type="component" value="Unassembled WGS sequence"/>
</dbReference>
<dbReference type="PIRSF" id="PIRSF005859">
    <property type="entry name" value="PBR"/>
    <property type="match status" value="1"/>
</dbReference>
<evidence type="ECO:0000256" key="1">
    <source>
        <dbReference type="ARBA" id="ARBA00004141"/>
    </source>
</evidence>
<dbReference type="GO" id="GO:0016020">
    <property type="term" value="C:membrane"/>
    <property type="evidence" value="ECO:0007669"/>
    <property type="project" value="UniProtKB-SubCell"/>
</dbReference>
<comment type="subcellular location">
    <subcellularLocation>
        <location evidence="1">Membrane</location>
        <topology evidence="1">Multi-pass membrane protein</topology>
    </subcellularLocation>
</comment>
<dbReference type="Pfam" id="PF03073">
    <property type="entry name" value="TspO_MBR"/>
    <property type="match status" value="1"/>
</dbReference>
<keyword evidence="8" id="KW-1185">Reference proteome</keyword>
<protein>
    <submittedName>
        <fullName evidence="7">Tryptophan-rich sensory protein</fullName>
    </submittedName>
</protein>
<dbReference type="Gene3D" id="1.20.1260.100">
    <property type="entry name" value="TspO/MBR protein"/>
    <property type="match status" value="1"/>
</dbReference>
<dbReference type="InterPro" id="IPR038330">
    <property type="entry name" value="TspO/MBR-related_sf"/>
</dbReference>
<keyword evidence="3 6" id="KW-0812">Transmembrane</keyword>
<comment type="similarity">
    <text evidence="2">Belongs to the TspO/BZRP family.</text>
</comment>
<dbReference type="PANTHER" id="PTHR10057">
    <property type="entry name" value="PERIPHERAL-TYPE BENZODIAZEPINE RECEPTOR"/>
    <property type="match status" value="1"/>
</dbReference>
<evidence type="ECO:0000256" key="6">
    <source>
        <dbReference type="SAM" id="Phobius"/>
    </source>
</evidence>
<dbReference type="AlphaFoldDB" id="A0A327ZRK8"/>
<evidence type="ECO:0000256" key="4">
    <source>
        <dbReference type="ARBA" id="ARBA00022989"/>
    </source>
</evidence>
<feature type="transmembrane region" description="Helical" evidence="6">
    <location>
        <begin position="43"/>
        <end position="61"/>
    </location>
</feature>
<dbReference type="InterPro" id="IPR004307">
    <property type="entry name" value="TspO_MBR"/>
</dbReference>
<proteinExistence type="inferred from homology"/>
<accession>A0A327ZRK8</accession>
<organism evidence="7 8">
    <name type="scientific">Macrococcus epidermidis</name>
    <dbReference type="NCBI Taxonomy" id="1902580"/>
    <lineage>
        <taxon>Bacteria</taxon>
        <taxon>Bacillati</taxon>
        <taxon>Bacillota</taxon>
        <taxon>Bacilli</taxon>
        <taxon>Bacillales</taxon>
        <taxon>Staphylococcaceae</taxon>
        <taxon>Macrococcus</taxon>
    </lineage>
</organism>
<comment type="caution">
    <text evidence="7">The sequence shown here is derived from an EMBL/GenBank/DDBJ whole genome shotgun (WGS) entry which is preliminary data.</text>
</comment>
<dbReference type="CDD" id="cd15904">
    <property type="entry name" value="TSPO_MBR"/>
    <property type="match status" value="1"/>
</dbReference>
<evidence type="ECO:0000313" key="8">
    <source>
        <dbReference type="Proteomes" id="UP000249808"/>
    </source>
</evidence>
<evidence type="ECO:0000256" key="3">
    <source>
        <dbReference type="ARBA" id="ARBA00022692"/>
    </source>
</evidence>
<evidence type="ECO:0000256" key="5">
    <source>
        <dbReference type="ARBA" id="ARBA00023136"/>
    </source>
</evidence>
<keyword evidence="5 6" id="KW-0472">Membrane</keyword>
<dbReference type="PANTHER" id="PTHR10057:SF0">
    <property type="entry name" value="TRANSLOCATOR PROTEIN"/>
    <property type="match status" value="1"/>
</dbReference>